<gene>
    <name evidence="3" type="ORF">DK849_01430</name>
</gene>
<dbReference type="KEGG" id="mclo:DK849_01430"/>
<dbReference type="Gene3D" id="3.90.1150.10">
    <property type="entry name" value="Aspartate Aminotransferase, domain 1"/>
    <property type="match status" value="1"/>
</dbReference>
<sequence length="387" mass="44059">MSYKKMFPMFKNNKKFVYLDNAALTQKPYSVIEAGNEFYTKYSISTRTSDSKLGVYVLNKLNQARENIAKFLDAQPDEFIFTSGTTESLNLIAKMLSKWFDSGEIILTYFNHNSNVLPYIENFNDSKFKFIFAETEEDIINNINVNTRIIALPQLSNNIPKKFNLDLIYKKAKSVNAIVINDAAQAIAHSKVSLSNCDVIAFSANKIFGPMGVGGLVVKQELLTKLHPAKWGGGQVNDVQMCNWNLKPNISRFEPGTPNLPGIFQFNQAIEFIKKIGYKKIVQKEAILSEYLIKRLKEIKDIQIETYPDSNIVLFNIGIYSPQDIASYLGHKNIYVRSGVFCAHNFRMLNKFSKSYVRVSLSFYNSKKDIDKLIEALKQGGDFLDFI</sequence>
<dbReference type="InterPro" id="IPR015424">
    <property type="entry name" value="PyrdxlP-dep_Trfase"/>
</dbReference>
<dbReference type="Gene3D" id="3.40.640.10">
    <property type="entry name" value="Type I PLP-dependent aspartate aminotransferase-like (Major domain)"/>
    <property type="match status" value="1"/>
</dbReference>
<dbReference type="GO" id="GO:0008483">
    <property type="term" value="F:transaminase activity"/>
    <property type="evidence" value="ECO:0007669"/>
    <property type="project" value="UniProtKB-KW"/>
</dbReference>
<dbReference type="SUPFAM" id="SSF53383">
    <property type="entry name" value="PLP-dependent transferases"/>
    <property type="match status" value="1"/>
</dbReference>
<evidence type="ECO:0000313" key="4">
    <source>
        <dbReference type="Proteomes" id="UP000249865"/>
    </source>
</evidence>
<reference evidence="4" key="1">
    <citation type="submission" date="2018-06" db="EMBL/GenBank/DDBJ databases">
        <title>Complete genome sequences of Mycoplasma anatis, M. anseris and M. cloacale type strains.</title>
        <authorList>
            <person name="Grozner D."/>
            <person name="Forro B."/>
            <person name="Sulyok K.M."/>
            <person name="Marton S."/>
            <person name="Kreizinger Z."/>
            <person name="Banyai K."/>
            <person name="Gyuranecz M."/>
        </authorList>
    </citation>
    <scope>NUCLEOTIDE SEQUENCE [LARGE SCALE GENOMIC DNA]</scope>
    <source>
        <strain evidence="4">NCTC 10199</strain>
    </source>
</reference>
<dbReference type="Proteomes" id="UP000249865">
    <property type="component" value="Chromosome"/>
</dbReference>
<comment type="cofactor">
    <cofactor evidence="1">
        <name>pyridoxal 5'-phosphate</name>
        <dbReference type="ChEBI" id="CHEBI:597326"/>
    </cofactor>
</comment>
<evidence type="ECO:0000256" key="2">
    <source>
        <dbReference type="ARBA" id="ARBA00022898"/>
    </source>
</evidence>
<keyword evidence="3" id="KW-0032">Aminotransferase</keyword>
<dbReference type="AlphaFoldDB" id="A0A2Z4LLX1"/>
<keyword evidence="4" id="KW-1185">Reference proteome</keyword>
<name>A0A2Z4LLX1_9BACT</name>
<dbReference type="InterPro" id="IPR015422">
    <property type="entry name" value="PyrdxlP-dep_Trfase_small"/>
</dbReference>
<evidence type="ECO:0000256" key="1">
    <source>
        <dbReference type="ARBA" id="ARBA00001933"/>
    </source>
</evidence>
<dbReference type="PANTHER" id="PTHR43586">
    <property type="entry name" value="CYSTEINE DESULFURASE"/>
    <property type="match status" value="1"/>
</dbReference>
<dbReference type="PANTHER" id="PTHR43586:SF8">
    <property type="entry name" value="CYSTEINE DESULFURASE 1, CHLOROPLASTIC"/>
    <property type="match status" value="1"/>
</dbReference>
<dbReference type="InterPro" id="IPR000192">
    <property type="entry name" value="Aminotrans_V_dom"/>
</dbReference>
<dbReference type="OrthoDB" id="9804366at2"/>
<protein>
    <submittedName>
        <fullName evidence="3">Aminotransferase class V-fold PLP-dependent enzyme</fullName>
    </submittedName>
</protein>
<accession>A0A2Z4LLX1</accession>
<keyword evidence="3" id="KW-0808">Transferase</keyword>
<dbReference type="RefSeq" id="WP_051622592.1">
    <property type="nucleotide sequence ID" value="NZ_CP030103.1"/>
</dbReference>
<dbReference type="InterPro" id="IPR015421">
    <property type="entry name" value="PyrdxlP-dep_Trfase_major"/>
</dbReference>
<dbReference type="Pfam" id="PF00266">
    <property type="entry name" value="Aminotran_5"/>
    <property type="match status" value="1"/>
</dbReference>
<organism evidence="3 4">
    <name type="scientific">Metamycoplasma cloacale</name>
    <dbReference type="NCBI Taxonomy" id="92401"/>
    <lineage>
        <taxon>Bacteria</taxon>
        <taxon>Bacillati</taxon>
        <taxon>Mycoplasmatota</taxon>
        <taxon>Mycoplasmoidales</taxon>
        <taxon>Metamycoplasmataceae</taxon>
        <taxon>Metamycoplasma</taxon>
    </lineage>
</organism>
<keyword evidence="2" id="KW-0663">Pyridoxal phosphate</keyword>
<proteinExistence type="predicted"/>
<dbReference type="EMBL" id="CP030103">
    <property type="protein sequence ID" value="AWX42735.1"/>
    <property type="molecule type" value="Genomic_DNA"/>
</dbReference>
<evidence type="ECO:0000313" key="3">
    <source>
        <dbReference type="EMBL" id="AWX42735.1"/>
    </source>
</evidence>